<dbReference type="PANTHER" id="PTHR37799">
    <property type="entry name" value="37S RIBOSOMAL PROTEIN S25, MITOCHONDRIAL"/>
    <property type="match status" value="1"/>
</dbReference>
<protein>
    <recommendedName>
        <fullName evidence="6">37S ribosomal protein S25, mitochondrial</fullName>
    </recommendedName>
</protein>
<gene>
    <name evidence="7" type="ORF">SAPINGB_P006306</name>
</gene>
<evidence type="ECO:0000256" key="5">
    <source>
        <dbReference type="ARBA" id="ARBA00023274"/>
    </source>
</evidence>
<dbReference type="EMBL" id="CABVLU010000005">
    <property type="protein sequence ID" value="VVT58632.1"/>
    <property type="molecule type" value="Genomic_DNA"/>
</dbReference>
<evidence type="ECO:0000256" key="1">
    <source>
        <dbReference type="ARBA" id="ARBA00004173"/>
    </source>
</evidence>
<dbReference type="OrthoDB" id="5542239at2759"/>
<dbReference type="PIRSF" id="PIRSF029764">
    <property type="entry name" value="RSM25"/>
    <property type="match status" value="1"/>
</dbReference>
<accession>A0A5E8C5F7</accession>
<dbReference type="GO" id="GO:0003735">
    <property type="term" value="F:structural constituent of ribosome"/>
    <property type="evidence" value="ECO:0007669"/>
    <property type="project" value="UniProtKB-UniRule"/>
</dbReference>
<evidence type="ECO:0000313" key="8">
    <source>
        <dbReference type="Proteomes" id="UP000398389"/>
    </source>
</evidence>
<keyword evidence="4 6" id="KW-0496">Mitochondrion</keyword>
<dbReference type="AlphaFoldDB" id="A0A5E8C5F7"/>
<comment type="subunit">
    <text evidence="6">Component of the mitochondrial small ribosomal subunit.</text>
</comment>
<dbReference type="RefSeq" id="XP_031856908.1">
    <property type="nucleotide sequence ID" value="XM_032001017.1"/>
</dbReference>
<proteinExistence type="inferred from homology"/>
<comment type="subcellular location">
    <subcellularLocation>
        <location evidence="1 6">Mitochondrion</location>
    </subcellularLocation>
</comment>
<dbReference type="PANTHER" id="PTHR37799:SF1">
    <property type="entry name" value="SMALL RIBOSOMAL SUBUNIT PROTEIN MS23"/>
    <property type="match status" value="1"/>
</dbReference>
<evidence type="ECO:0000256" key="4">
    <source>
        <dbReference type="ARBA" id="ARBA00023128"/>
    </source>
</evidence>
<dbReference type="InterPro" id="IPR016939">
    <property type="entry name" value="Ribosomal_mS23_fun"/>
</dbReference>
<dbReference type="GO" id="GO:0005763">
    <property type="term" value="C:mitochondrial small ribosomal subunit"/>
    <property type="evidence" value="ECO:0007669"/>
    <property type="project" value="UniProtKB-UniRule"/>
</dbReference>
<organism evidence="7 8">
    <name type="scientific">Magnusiomyces paraingens</name>
    <dbReference type="NCBI Taxonomy" id="2606893"/>
    <lineage>
        <taxon>Eukaryota</taxon>
        <taxon>Fungi</taxon>
        <taxon>Dikarya</taxon>
        <taxon>Ascomycota</taxon>
        <taxon>Saccharomycotina</taxon>
        <taxon>Dipodascomycetes</taxon>
        <taxon>Dipodascales</taxon>
        <taxon>Dipodascaceae</taxon>
        <taxon>Magnusiomyces</taxon>
    </lineage>
</organism>
<comment type="similarity">
    <text evidence="2">Belongs to the mitochondrion-specific ribosomal protein mS23 family.</text>
</comment>
<keyword evidence="5 6" id="KW-0687">Ribonucleoprotein</keyword>
<keyword evidence="8" id="KW-1185">Reference proteome</keyword>
<evidence type="ECO:0000256" key="3">
    <source>
        <dbReference type="ARBA" id="ARBA00022980"/>
    </source>
</evidence>
<reference evidence="7 8" key="1">
    <citation type="submission" date="2019-09" db="EMBL/GenBank/DDBJ databases">
        <authorList>
            <person name="Brejova B."/>
        </authorList>
    </citation>
    <scope>NUCLEOTIDE SEQUENCE [LARGE SCALE GENOMIC DNA]</scope>
</reference>
<evidence type="ECO:0000256" key="2">
    <source>
        <dbReference type="ARBA" id="ARBA00009864"/>
    </source>
</evidence>
<dbReference type="Proteomes" id="UP000398389">
    <property type="component" value="Unassembled WGS sequence"/>
</dbReference>
<evidence type="ECO:0000256" key="6">
    <source>
        <dbReference type="PIRNR" id="PIRNR029764"/>
    </source>
</evidence>
<keyword evidence="3 6" id="KW-0689">Ribosomal protein</keyword>
<name>A0A5E8C5F7_9ASCO</name>
<sequence length="256" mass="29783">MKIQDKATSVLQRTAHLLRAQKSSSRQAAAEVSEPIWFRVIAQNPPTQNFAYKAHNLEKYQEKSAAENSPSLEAHPQTGFYKTRNYIKRSTNPRHLFTPHSIDYFEDKIRALFYEQHPWELARPKLVVETDGKDSLRTDWSKLDQISKRLDGESVVQRTLYLLENDPKYKETDSWLPAYDKARLEYYRLRIRQDTRTQVAMEEATMFGAVFGKSELQKGFEKEEQYIEKWNKEAVEETKIRMARMATPGGAAAASE</sequence>
<dbReference type="GeneID" id="43585117"/>
<evidence type="ECO:0000313" key="7">
    <source>
        <dbReference type="EMBL" id="VVT58632.1"/>
    </source>
</evidence>
<dbReference type="Pfam" id="PF13741">
    <property type="entry name" value="MRP-S25"/>
    <property type="match status" value="1"/>
</dbReference>